<dbReference type="GO" id="GO:0070971">
    <property type="term" value="C:endoplasmic reticulum exit site"/>
    <property type="evidence" value="ECO:0007669"/>
    <property type="project" value="TreeGrafter"/>
</dbReference>
<dbReference type="Pfam" id="PF12931">
    <property type="entry name" value="TPR_Sec16"/>
    <property type="match status" value="1"/>
</dbReference>
<dbReference type="GO" id="GO:0016192">
    <property type="term" value="P:vesicle-mediated transport"/>
    <property type="evidence" value="ECO:0007669"/>
    <property type="project" value="UniProtKB-KW"/>
</dbReference>
<feature type="compositionally biased region" description="Low complexity" evidence="6">
    <location>
        <begin position="92"/>
        <end position="119"/>
    </location>
</feature>
<feature type="compositionally biased region" description="Basic and acidic residues" evidence="6">
    <location>
        <begin position="1641"/>
        <end position="1652"/>
    </location>
</feature>
<feature type="region of interest" description="Disordered" evidence="6">
    <location>
        <begin position="1556"/>
        <end position="1662"/>
    </location>
</feature>
<feature type="compositionally biased region" description="Basic and acidic residues" evidence="6">
    <location>
        <begin position="843"/>
        <end position="866"/>
    </location>
</feature>
<keyword evidence="4" id="KW-0256">Endoplasmic reticulum</keyword>
<sequence>MTSQHFGADEGWGDEWGDWGENNSKNNNNIKPQISQNQPVQMSQQQNYSIPQQQPTSVAPIYSPFAYQQPQQQPPLLTHHQPLQQQPPPPLSTHHQQQFNNSSFFSNSTYDNVNNNQHNQANTNVAFSNQTLTSPSQVQQVRGMNKTQATPLLAANTGHQEEVKRLPIQQYQSPINYPGAPQTPFMPSPSTSPMQLPPPPQTENITDDLYTSSQQKNLPAPPPIQTYETNFNRQTPDQVTQTYHSGNWQKPPISSVSVGSEHFNMNQTFQTNINQQQHQQNVSPPNQIVGTSYRPPNEAVFNTPPSLNDFPQQSFRGHQEPPTTSSTAFTQSSSQFFDPSGQQMQHEISGQPFVPPPSSSSSNVVQNKPEQQVNFSPMTGTNVETFYPENRERLDDVAPPASVSSTATSFTDRHNYLVTGQLSQDRVVVSSHYQFQENVNLPPPGLSRMVVGQPESNHEQIPTSDIPPPGLNRMVTGTEGASHNYINYQRQADGEVSQVGTPIQRPQTNSPFNHQPPQPETSQHNFNTSDRNLYLVAGESDANNQRVIPGVESDGNLPPVIMNPLQNLHIQDDDDFVNVSVAVQERNLNVDGMETGQDVQPREEVIDGANDNNESFNIVQVSQVQDHGAVLKDPEPDVREEAIEGANDYNEDVGRSKNSDSKNLIGSKKSKPESSEDSELRELEANMSLSKARRSKKYTDDSIDSENDYSDIDKREKHDDSRRRHNREKMSREEYERYRKREKERKPRRNDDTDGSKYGDSKRRTDEEDDYRRNRDKYKKSSRSRNQDDVDVDEKDKKKREKYRESGSRRKDHGYDDDRRERRRRERYYDDDNYSGRRSQNTSDREYSSDRYTRRSRDHMEKDRKFDANSYYQQYAGYDPNYNYNSYYQQQQYFETLRRTNPQAYYDWYTKYYGMIQQQQAQQVQPTSTIDDIGGSLRSGYSSSNEKERSNGSRFLPGGNVSNPVRGINTSYIDNTEYPSLQGFTAAVKDLNQTYASLNYNQGYGYDNYRDKNVVTGEAQRLTPKKFQSLHGFVRLGSGMMATIDSSNADNFIIKIGNLPISDKTKRLYHHYPGPLVRGVSHKKTVIEFCEEKLKQDQLVLVSQRASYSLLWSYLILMLRQNGNYTETDISELLMKNSEDFKGMLNSSSSDDHKIIANEDNTDISESDENAGSEKNSNSVSQSHEDTTTSTVSDKVVIHKFRDYLLYGNVNDALDFATENNLWGHALFLASKVDRRQHANVMLKFANKLPYNDPLQTLYQIMSGRMPSCVTNLDDKWGDWRPHLAMIISNCTDKPDLVKRSIMALGDSLATRGDIFGSQFCYLLVEPNFCDYNEDGKMSLLGMSRQKSFKEFANDDAIIMTEVYEYARSLSDENFFIPSLQKFKYLLAGKILDYGSPLKSLLYMEHIAKCILSDPSMFQISFILKIYSLADRLKFYDPEMAKSYEDNFNNNEPIEDLKWLQDLSSLCRSYDDSLLSYQPKLQQQTPQVSSGEIYSPLSYQSAPSGIYDPMSQQQTPTHASSTYGDDQLLQFNQQQEQNQTTQMENSYQYQQHDQNFSYEYNNPPGAVDSTQNYVNQQESSSGHNNYQQQQPTMSTDYGYSWDQHQQQKPTITMGNTTSNNFDDNSQKSGTNDAAKQQSNKAEADKMKGKKPQDGTTQSGGGGWFGGIFSKLSMKPKNQMILPDDKNPTIVWDEATKKWVNKDEDATEAESFKPPPKMGDMMGNKVQQTNNIQSQAPQIPTMSQIPQMPQQYSQPLQSELNQPRIEANNVHQQPMINQQQQQSNVMSAGQDTIQPQLPGTSAPNMFKMQKGRNLKKSYVDILGNSGQTVSQPKELAPQMDMQFFNPVQQQPQGMQFYNPNDFN</sequence>
<dbReference type="Gene3D" id="1.25.40.1030">
    <property type="match status" value="1"/>
</dbReference>
<reference evidence="8 9" key="1">
    <citation type="submission" date="2015-04" db="EMBL/GenBank/DDBJ databases">
        <authorList>
            <person name="Syromyatnikov M.Y."/>
            <person name="Popov V.N."/>
        </authorList>
    </citation>
    <scope>NUCLEOTIDE SEQUENCE [LARGE SCALE GENOMIC DNA]</scope>
</reference>
<evidence type="ECO:0000256" key="1">
    <source>
        <dbReference type="ARBA" id="ARBA00004240"/>
    </source>
</evidence>
<evidence type="ECO:0000259" key="7">
    <source>
        <dbReference type="Pfam" id="PF12931"/>
    </source>
</evidence>
<feature type="region of interest" description="Disordered" evidence="6">
    <location>
        <begin position="644"/>
        <end position="866"/>
    </location>
</feature>
<evidence type="ECO:0000256" key="2">
    <source>
        <dbReference type="ARBA" id="ARBA00005927"/>
    </source>
</evidence>
<feature type="compositionally biased region" description="Polar residues" evidence="6">
    <location>
        <begin position="1510"/>
        <end position="1523"/>
    </location>
</feature>
<comment type="subcellular location">
    <subcellularLocation>
        <location evidence="1">Endoplasmic reticulum</location>
    </subcellularLocation>
</comment>
<feature type="compositionally biased region" description="Low complexity" evidence="6">
    <location>
        <begin position="19"/>
        <end position="55"/>
    </location>
</feature>
<keyword evidence="9" id="KW-1185">Reference proteome</keyword>
<feature type="region of interest" description="Disordered" evidence="6">
    <location>
        <begin position="1162"/>
        <end position="1189"/>
    </location>
</feature>
<feature type="compositionally biased region" description="Low complexity" evidence="6">
    <location>
        <begin position="182"/>
        <end position="194"/>
    </location>
</feature>
<feature type="compositionally biased region" description="Basic and acidic residues" evidence="6">
    <location>
        <begin position="711"/>
        <end position="773"/>
    </location>
</feature>
<evidence type="ECO:0000313" key="9">
    <source>
        <dbReference type="Proteomes" id="UP000183832"/>
    </source>
</evidence>
<accession>A0A1J1J519</accession>
<keyword evidence="5" id="KW-0931">ER-Golgi transport</keyword>
<feature type="region of interest" description="Disordered" evidence="6">
    <location>
        <begin position="926"/>
        <end position="962"/>
    </location>
</feature>
<feature type="compositionally biased region" description="Low complexity" evidence="6">
    <location>
        <begin position="323"/>
        <end position="337"/>
    </location>
</feature>
<evidence type="ECO:0000256" key="3">
    <source>
        <dbReference type="ARBA" id="ARBA00022448"/>
    </source>
</evidence>
<dbReference type="Proteomes" id="UP000183832">
    <property type="component" value="Unassembled WGS sequence"/>
</dbReference>
<proteinExistence type="inferred from homology"/>
<dbReference type="InterPro" id="IPR024298">
    <property type="entry name" value="Sec16_Sec23-bd"/>
</dbReference>
<feature type="compositionally biased region" description="Polar residues" evidence="6">
    <location>
        <begin position="1173"/>
        <end position="1182"/>
    </location>
</feature>
<feature type="region of interest" description="Disordered" evidence="6">
    <location>
        <begin position="175"/>
        <end position="206"/>
    </location>
</feature>
<dbReference type="PANTHER" id="PTHR13402:SF6">
    <property type="entry name" value="SECRETORY 16, ISOFORM I"/>
    <property type="match status" value="1"/>
</dbReference>
<feature type="compositionally biased region" description="Polar residues" evidence="6">
    <location>
        <begin position="303"/>
        <end position="316"/>
    </location>
</feature>
<evidence type="ECO:0000256" key="6">
    <source>
        <dbReference type="SAM" id="MobiDB-lite"/>
    </source>
</evidence>
<dbReference type="EMBL" id="CVRI01000072">
    <property type="protein sequence ID" value="CRL07507.1"/>
    <property type="molecule type" value="Genomic_DNA"/>
</dbReference>
<name>A0A1J1J519_9DIPT</name>
<dbReference type="PANTHER" id="PTHR13402">
    <property type="entry name" value="RGPR-RELATED"/>
    <property type="match status" value="1"/>
</dbReference>
<gene>
    <name evidence="8" type="ORF">CLUMA_CG020473</name>
</gene>
<dbReference type="OrthoDB" id="8918678at2759"/>
<feature type="compositionally biased region" description="Low complexity" evidence="6">
    <location>
        <begin position="68"/>
        <end position="84"/>
    </location>
</feature>
<evidence type="ECO:0000256" key="4">
    <source>
        <dbReference type="ARBA" id="ARBA00022824"/>
    </source>
</evidence>
<feature type="compositionally biased region" description="Basic and acidic residues" evidence="6">
    <location>
        <begin position="802"/>
        <end position="820"/>
    </location>
</feature>
<feature type="compositionally biased region" description="Acidic residues" evidence="6">
    <location>
        <begin position="701"/>
        <end position="710"/>
    </location>
</feature>
<dbReference type="CDD" id="cd09233">
    <property type="entry name" value="ACE1-Sec16-like"/>
    <property type="match status" value="1"/>
</dbReference>
<dbReference type="GO" id="GO:0007030">
    <property type="term" value="P:Golgi organization"/>
    <property type="evidence" value="ECO:0007669"/>
    <property type="project" value="TreeGrafter"/>
</dbReference>
<dbReference type="GO" id="GO:0012507">
    <property type="term" value="C:ER to Golgi transport vesicle membrane"/>
    <property type="evidence" value="ECO:0007669"/>
    <property type="project" value="TreeGrafter"/>
</dbReference>
<evidence type="ECO:0000256" key="5">
    <source>
        <dbReference type="ARBA" id="ARBA00022892"/>
    </source>
</evidence>
<comment type="similarity">
    <text evidence="2">Belongs to the SEC16 family.</text>
</comment>
<feature type="compositionally biased region" description="Polar residues" evidence="6">
    <location>
        <begin position="1568"/>
        <end position="1640"/>
    </location>
</feature>
<evidence type="ECO:0000313" key="8">
    <source>
        <dbReference type="EMBL" id="CRL07507.1"/>
    </source>
</evidence>
<feature type="compositionally biased region" description="Low complexity" evidence="6">
    <location>
        <begin position="274"/>
        <end position="287"/>
    </location>
</feature>
<feature type="region of interest" description="Disordered" evidence="6">
    <location>
        <begin position="274"/>
        <end position="383"/>
    </location>
</feature>
<feature type="region of interest" description="Disordered" evidence="6">
    <location>
        <begin position="1"/>
        <end position="119"/>
    </location>
</feature>
<feature type="compositionally biased region" description="Polar residues" evidence="6">
    <location>
        <begin position="498"/>
        <end position="513"/>
    </location>
</feature>
<feature type="compositionally biased region" description="Polar residues" evidence="6">
    <location>
        <begin position="363"/>
        <end position="383"/>
    </location>
</feature>
<protein>
    <submittedName>
        <fullName evidence="8">CLUMA_CG020473, isoform A</fullName>
    </submittedName>
</protein>
<dbReference type="STRING" id="568069.A0A1J1J519"/>
<organism evidence="8 9">
    <name type="scientific">Clunio marinus</name>
    <dbReference type="NCBI Taxonomy" id="568069"/>
    <lineage>
        <taxon>Eukaryota</taxon>
        <taxon>Metazoa</taxon>
        <taxon>Ecdysozoa</taxon>
        <taxon>Arthropoda</taxon>
        <taxon>Hexapoda</taxon>
        <taxon>Insecta</taxon>
        <taxon>Pterygota</taxon>
        <taxon>Neoptera</taxon>
        <taxon>Endopterygota</taxon>
        <taxon>Diptera</taxon>
        <taxon>Nematocera</taxon>
        <taxon>Chironomoidea</taxon>
        <taxon>Chironomidae</taxon>
        <taxon>Clunio</taxon>
    </lineage>
</organism>
<feature type="compositionally biased region" description="Basic and acidic residues" evidence="6">
    <location>
        <begin position="670"/>
        <end position="684"/>
    </location>
</feature>
<keyword evidence="3" id="KW-0813">Transport</keyword>
<feature type="compositionally biased region" description="Acidic residues" evidence="6">
    <location>
        <begin position="1162"/>
        <end position="1171"/>
    </location>
</feature>
<feature type="domain" description="Sec16 Sec23-binding" evidence="7">
    <location>
        <begin position="1202"/>
        <end position="1434"/>
    </location>
</feature>
<feature type="region of interest" description="Disordered" evidence="6">
    <location>
        <begin position="1504"/>
        <end position="1523"/>
    </location>
</feature>
<feature type="compositionally biased region" description="Basic residues" evidence="6">
    <location>
        <begin position="774"/>
        <end position="783"/>
    </location>
</feature>
<dbReference type="GO" id="GO:0070973">
    <property type="term" value="P:protein localization to endoplasmic reticulum exit site"/>
    <property type="evidence" value="ECO:0007669"/>
    <property type="project" value="TreeGrafter"/>
</dbReference>
<feature type="region of interest" description="Disordered" evidence="6">
    <location>
        <begin position="498"/>
        <end position="526"/>
    </location>
</feature>